<accession>A0A3S5AG28</accession>
<reference evidence="2" key="1">
    <citation type="submission" date="2018-11" db="EMBL/GenBank/DDBJ databases">
        <authorList>
            <consortium name="Pathogen Informatics"/>
        </authorList>
    </citation>
    <scope>NUCLEOTIDE SEQUENCE</scope>
</reference>
<proteinExistence type="predicted"/>
<organism evidence="2 3">
    <name type="scientific">Protopolystoma xenopodis</name>
    <dbReference type="NCBI Taxonomy" id="117903"/>
    <lineage>
        <taxon>Eukaryota</taxon>
        <taxon>Metazoa</taxon>
        <taxon>Spiralia</taxon>
        <taxon>Lophotrochozoa</taxon>
        <taxon>Platyhelminthes</taxon>
        <taxon>Monogenea</taxon>
        <taxon>Polyopisthocotylea</taxon>
        <taxon>Polystomatidea</taxon>
        <taxon>Polystomatidae</taxon>
        <taxon>Protopolystoma</taxon>
    </lineage>
</organism>
<evidence type="ECO:0000313" key="3">
    <source>
        <dbReference type="Proteomes" id="UP000784294"/>
    </source>
</evidence>
<gene>
    <name evidence="2" type="ORF">PXEA_LOCUS16397</name>
</gene>
<evidence type="ECO:0000313" key="2">
    <source>
        <dbReference type="EMBL" id="VEL22957.1"/>
    </source>
</evidence>
<keyword evidence="3" id="KW-1185">Reference proteome</keyword>
<name>A0A3S5AG28_9PLAT</name>
<evidence type="ECO:0000256" key="1">
    <source>
        <dbReference type="SAM" id="MobiDB-lite"/>
    </source>
</evidence>
<feature type="region of interest" description="Disordered" evidence="1">
    <location>
        <begin position="40"/>
        <end position="60"/>
    </location>
</feature>
<feature type="compositionally biased region" description="Polar residues" evidence="1">
    <location>
        <begin position="40"/>
        <end position="56"/>
    </location>
</feature>
<sequence>MHSDRLTIRYASFLKVTITLHKAANGNCAFEVKSQVTSFHRPSTSRNDSCSSTHQSMARVPPVRVRSRVVQGIAKVDDK</sequence>
<comment type="caution">
    <text evidence="2">The sequence shown here is derived from an EMBL/GenBank/DDBJ whole genome shotgun (WGS) entry which is preliminary data.</text>
</comment>
<dbReference type="Proteomes" id="UP000784294">
    <property type="component" value="Unassembled WGS sequence"/>
</dbReference>
<dbReference type="EMBL" id="CAAALY010059291">
    <property type="protein sequence ID" value="VEL22957.1"/>
    <property type="molecule type" value="Genomic_DNA"/>
</dbReference>
<dbReference type="AlphaFoldDB" id="A0A3S5AG28"/>
<protein>
    <submittedName>
        <fullName evidence="2">Uncharacterized protein</fullName>
    </submittedName>
</protein>